<dbReference type="GO" id="GO:0006508">
    <property type="term" value="P:proteolysis"/>
    <property type="evidence" value="ECO:0007669"/>
    <property type="project" value="UniProtKB-KW"/>
</dbReference>
<dbReference type="Pfam" id="PF22694">
    <property type="entry name" value="CtpB_N-like"/>
    <property type="match status" value="1"/>
</dbReference>
<dbReference type="Pfam" id="PF03572">
    <property type="entry name" value="Peptidase_S41"/>
    <property type="match status" value="1"/>
</dbReference>
<accession>A0A0P8YVE3</accession>
<dbReference type="SMART" id="SM00228">
    <property type="entry name" value="PDZ"/>
    <property type="match status" value="1"/>
</dbReference>
<evidence type="ECO:0000256" key="5">
    <source>
        <dbReference type="RuleBase" id="RU004404"/>
    </source>
</evidence>
<dbReference type="InterPro" id="IPR055210">
    <property type="entry name" value="CtpA/B_N"/>
</dbReference>
<sequence length="548" mass="61110">MTFMNQDISKKRRSLRIALISVIAVLILNLFTFSVQAKTAVLDTAKDIITNYYIEDVSDKTLKATTIEDVIKSLNDPYTQYFTADEYKRFTNDIDGKYSGIGIQIEIDPEGVKVLSVIDGTPAQAVGIKEGDIITKVDNHKLAGAALEAAASYLRGEAGTVVNIQVKRDNSFHAYKITRREFESPTIEGKMLDEHTAYIRIISFGDDTASLFKAKLEELGRENPDNFIVDLRNNGGGYLKTAQEMAYDFIGERPLVLLKDREGKEGKIMPDKGTSQIDKPIIFLVNQYSASASEILSAAVKDYKTAFLVGTTTYGKGTVQSMFGFSDGSVLKLSVERFYSPLGNVIEKEGVTPDLTVGGEDSLAVAELLSGKAGDGWDKRDFMKVKIDSREFEIDLKKARAIQYWDAYQYIMDKALESGYGISIGTVNGWVEANRAFLEEELYRCYYPEYMELSELKSVPVNKVFTVIFLNDVNMESINDKNIELINEASGERVPLKFEYNDKNSIIAVPAMELTKGGIYYFVINEDLESGDVSNYTKGDLVKVSVEE</sequence>
<keyword evidence="8" id="KW-1185">Reference proteome</keyword>
<dbReference type="Gene3D" id="3.30.750.44">
    <property type="match status" value="1"/>
</dbReference>
<protein>
    <submittedName>
        <fullName evidence="7">Carboxy-terminal processing protease CtpB</fullName>
        <ecNumber evidence="7">3.4.21.102</ecNumber>
    </submittedName>
</protein>
<dbReference type="GO" id="GO:0030288">
    <property type="term" value="C:outer membrane-bounded periplasmic space"/>
    <property type="evidence" value="ECO:0007669"/>
    <property type="project" value="TreeGrafter"/>
</dbReference>
<evidence type="ECO:0000256" key="2">
    <source>
        <dbReference type="ARBA" id="ARBA00022670"/>
    </source>
</evidence>
<dbReference type="PATRIC" id="fig|36849.3.peg.3304"/>
<comment type="similarity">
    <text evidence="1 5">Belongs to the peptidase S41A family.</text>
</comment>
<dbReference type="CDD" id="cd07560">
    <property type="entry name" value="Peptidase_S41_CPP"/>
    <property type="match status" value="1"/>
</dbReference>
<dbReference type="SMART" id="SM00245">
    <property type="entry name" value="TSPc"/>
    <property type="match status" value="1"/>
</dbReference>
<dbReference type="SUPFAM" id="SSF50156">
    <property type="entry name" value="PDZ domain-like"/>
    <property type="match status" value="1"/>
</dbReference>
<dbReference type="NCBIfam" id="TIGR00225">
    <property type="entry name" value="prc"/>
    <property type="match status" value="1"/>
</dbReference>
<dbReference type="PROSITE" id="PS50106">
    <property type="entry name" value="PDZ"/>
    <property type="match status" value="1"/>
</dbReference>
<evidence type="ECO:0000313" key="7">
    <source>
        <dbReference type="EMBL" id="KPU43676.1"/>
    </source>
</evidence>
<dbReference type="EMBL" id="LKET01000039">
    <property type="protein sequence ID" value="KPU43676.1"/>
    <property type="molecule type" value="Genomic_DNA"/>
</dbReference>
<organism evidence="7 8">
    <name type="scientific">Oxobacter pfennigii</name>
    <dbReference type="NCBI Taxonomy" id="36849"/>
    <lineage>
        <taxon>Bacteria</taxon>
        <taxon>Bacillati</taxon>
        <taxon>Bacillota</taxon>
        <taxon>Clostridia</taxon>
        <taxon>Eubacteriales</taxon>
        <taxon>Clostridiaceae</taxon>
        <taxon>Oxobacter</taxon>
    </lineage>
</organism>
<dbReference type="InterPro" id="IPR036034">
    <property type="entry name" value="PDZ_sf"/>
</dbReference>
<dbReference type="InterPro" id="IPR004447">
    <property type="entry name" value="Peptidase_S41A"/>
</dbReference>
<proteinExistence type="inferred from homology"/>
<dbReference type="AlphaFoldDB" id="A0A0P8YVE3"/>
<comment type="caution">
    <text evidence="7">The sequence shown here is derived from an EMBL/GenBank/DDBJ whole genome shotgun (WGS) entry which is preliminary data.</text>
</comment>
<keyword evidence="4 5" id="KW-0720">Serine protease</keyword>
<dbReference type="STRING" id="36849.OXPF_31180"/>
<keyword evidence="2 5" id="KW-0645">Protease</keyword>
<dbReference type="SUPFAM" id="SSF52096">
    <property type="entry name" value="ClpP/crotonase"/>
    <property type="match status" value="1"/>
</dbReference>
<evidence type="ECO:0000256" key="3">
    <source>
        <dbReference type="ARBA" id="ARBA00022801"/>
    </source>
</evidence>
<feature type="domain" description="PDZ" evidence="6">
    <location>
        <begin position="96"/>
        <end position="169"/>
    </location>
</feature>
<dbReference type="Gene3D" id="2.30.42.10">
    <property type="match status" value="1"/>
</dbReference>
<dbReference type="PANTHER" id="PTHR32060:SF30">
    <property type="entry name" value="CARBOXY-TERMINAL PROCESSING PROTEASE CTPA"/>
    <property type="match status" value="1"/>
</dbReference>
<gene>
    <name evidence="7" type="primary">ctpB_2</name>
    <name evidence="7" type="ORF">OXPF_31180</name>
</gene>
<evidence type="ECO:0000256" key="4">
    <source>
        <dbReference type="ARBA" id="ARBA00022825"/>
    </source>
</evidence>
<dbReference type="GO" id="GO:0007165">
    <property type="term" value="P:signal transduction"/>
    <property type="evidence" value="ECO:0007669"/>
    <property type="project" value="TreeGrafter"/>
</dbReference>
<dbReference type="GO" id="GO:0004252">
    <property type="term" value="F:serine-type endopeptidase activity"/>
    <property type="evidence" value="ECO:0007669"/>
    <property type="project" value="UniProtKB-EC"/>
</dbReference>
<dbReference type="InterPro" id="IPR005151">
    <property type="entry name" value="Tail-specific_protease"/>
</dbReference>
<evidence type="ECO:0000256" key="1">
    <source>
        <dbReference type="ARBA" id="ARBA00009179"/>
    </source>
</evidence>
<reference evidence="7 8" key="1">
    <citation type="submission" date="2015-09" db="EMBL/GenBank/DDBJ databases">
        <title>Genome sequence of Oxobacter pfennigii DSM 3222.</title>
        <authorList>
            <person name="Poehlein A."/>
            <person name="Bengelsdorf F.R."/>
            <person name="Schiel-Bengelsdorf B."/>
            <person name="Duerre P."/>
            <person name="Daniel R."/>
        </authorList>
    </citation>
    <scope>NUCLEOTIDE SEQUENCE [LARGE SCALE GENOMIC DNA]</scope>
    <source>
        <strain evidence="7 8">DSM 3222</strain>
    </source>
</reference>
<name>A0A0P8YVE3_9CLOT</name>
<dbReference type="Gene3D" id="3.90.226.10">
    <property type="entry name" value="2-enoyl-CoA Hydratase, Chain A, domain 1"/>
    <property type="match status" value="1"/>
</dbReference>
<evidence type="ECO:0000313" key="8">
    <source>
        <dbReference type="Proteomes" id="UP000050326"/>
    </source>
</evidence>
<dbReference type="PANTHER" id="PTHR32060">
    <property type="entry name" value="TAIL-SPECIFIC PROTEASE"/>
    <property type="match status" value="1"/>
</dbReference>
<dbReference type="InterPro" id="IPR001478">
    <property type="entry name" value="PDZ"/>
</dbReference>
<dbReference type="EC" id="3.4.21.102" evidence="7"/>
<keyword evidence="3 5" id="KW-0378">Hydrolase</keyword>
<dbReference type="InterPro" id="IPR029045">
    <property type="entry name" value="ClpP/crotonase-like_dom_sf"/>
</dbReference>
<dbReference type="Pfam" id="PF13180">
    <property type="entry name" value="PDZ_2"/>
    <property type="match status" value="1"/>
</dbReference>
<dbReference type="Proteomes" id="UP000050326">
    <property type="component" value="Unassembled WGS sequence"/>
</dbReference>
<evidence type="ECO:0000259" key="6">
    <source>
        <dbReference type="PROSITE" id="PS50106"/>
    </source>
</evidence>